<dbReference type="Proteomes" id="UP001138921">
    <property type="component" value="Unassembled WGS sequence"/>
</dbReference>
<dbReference type="EMBL" id="JAFLWW010000001">
    <property type="protein sequence ID" value="MBT1154429.1"/>
    <property type="molecule type" value="Genomic_DNA"/>
</dbReference>
<gene>
    <name evidence="4" type="ORF">J1C56_02370</name>
</gene>
<dbReference type="RefSeq" id="WP_214385637.1">
    <property type="nucleotide sequence ID" value="NZ_JAFLWW010000001.1"/>
</dbReference>
<evidence type="ECO:0000256" key="2">
    <source>
        <dbReference type="ARBA" id="ARBA00022612"/>
    </source>
</evidence>
<dbReference type="InterPro" id="IPR020991">
    <property type="entry name" value="Connector_podovirus"/>
</dbReference>
<protein>
    <recommendedName>
        <fullName evidence="6">Head-to-tail joining protein</fullName>
    </recommendedName>
</protein>
<evidence type="ECO:0000256" key="1">
    <source>
        <dbReference type="ARBA" id="ARBA00004328"/>
    </source>
</evidence>
<name>A0A9X1D471_9HYPH</name>
<comment type="caution">
    <text evidence="4">The sequence shown here is derived from an EMBL/GenBank/DDBJ whole genome shotgun (WGS) entry which is preliminary data.</text>
</comment>
<evidence type="ECO:0000256" key="3">
    <source>
        <dbReference type="ARBA" id="ARBA00023219"/>
    </source>
</evidence>
<evidence type="ECO:0000313" key="4">
    <source>
        <dbReference type="EMBL" id="MBT1154429.1"/>
    </source>
</evidence>
<keyword evidence="5" id="KW-1185">Reference proteome</keyword>
<dbReference type="AlphaFoldDB" id="A0A9X1D471"/>
<evidence type="ECO:0000313" key="5">
    <source>
        <dbReference type="Proteomes" id="UP001138921"/>
    </source>
</evidence>
<comment type="subcellular location">
    <subcellularLocation>
        <location evidence="1">Virion</location>
    </subcellularLocation>
</comment>
<reference evidence="4" key="1">
    <citation type="journal article" date="2021" name="Microorganisms">
        <title>Phylogenomic Reconstruction and Metabolic Potential of the Genus Aminobacter.</title>
        <authorList>
            <person name="Artuso I."/>
            <person name="Turrini P."/>
            <person name="Pirolo M."/>
            <person name="Lugli G.A."/>
            <person name="Ventura M."/>
            <person name="Visca P."/>
        </authorList>
    </citation>
    <scope>NUCLEOTIDE SEQUENCE</scope>
    <source>
        <strain evidence="4">LMG 26462</strain>
    </source>
</reference>
<accession>A0A9X1D471</accession>
<proteinExistence type="predicted"/>
<evidence type="ECO:0008006" key="6">
    <source>
        <dbReference type="Google" id="ProtNLM"/>
    </source>
</evidence>
<keyword evidence="3" id="KW-0231">Viral genome packaging</keyword>
<keyword evidence="2" id="KW-1188">Viral release from host cell</keyword>
<sequence>MTIDPANNGVVAEEEETVAAIYERLSSDRQNFLDRARENAKLTIPSLMPPDGYTSGQRLSTPFQSIGSHGVNTLTSKLLMTILPANSPMFRLSVTDQVVEELSASTAMRSGVEKKLNEIERSVMDEIEGLAIRAALVEALKQLIVSGNVLLYLPAKGNLKVFRLDRYVVQRDFEGNLLRVIIKETIAREALPASVQALLAPKGDLPSDTDKVDEKEVDLYTVFYRDGDRIHTYQSIRGLKLPKSNGSWKHDRSPVMPLRWSYLHDEDYGRAYVDEYIGDLSGVESLSKSIREGTAAAAKINPMVNPTGLTRAIDIARAENLEVISGRADDVTMLQFDKQADFATANTTLQDLIGRLTHAFMMNKSVQRQAERVTAEEIRAMVSDIDDVLGGVYSLLAQELQLPLVSRIMDRMVREKKIPNIESIKGADGKPVTKPKIVTGIEALGRGHDFNKYMTAINSIILPFKEELKGKLNIEDFVMRGLVSLSIDTDGLFLTEEQQAAEQAKVQQAQTGQATQQMMMDAVKGGVPAFAKAASERMLPSEPQGTPQ</sequence>
<reference evidence="4" key="2">
    <citation type="submission" date="2021-03" db="EMBL/GenBank/DDBJ databases">
        <authorList>
            <person name="Artuso I."/>
            <person name="Turrini P."/>
            <person name="Pirolo M."/>
            <person name="Lugli G.A."/>
            <person name="Ventura M."/>
            <person name="Visca P."/>
        </authorList>
    </citation>
    <scope>NUCLEOTIDE SEQUENCE</scope>
    <source>
        <strain evidence="4">LMG 26462</strain>
    </source>
</reference>
<organism evidence="4 5">
    <name type="scientific">Aminobacter anthyllidis</name>
    <dbReference type="NCBI Taxonomy" id="1035067"/>
    <lineage>
        <taxon>Bacteria</taxon>
        <taxon>Pseudomonadati</taxon>
        <taxon>Pseudomonadota</taxon>
        <taxon>Alphaproteobacteria</taxon>
        <taxon>Hyphomicrobiales</taxon>
        <taxon>Phyllobacteriaceae</taxon>
        <taxon>Aminobacter</taxon>
    </lineage>
</organism>
<dbReference type="Pfam" id="PF12236">
    <property type="entry name" value="Head-tail_con"/>
    <property type="match status" value="1"/>
</dbReference>